<proteinExistence type="predicted"/>
<comment type="caution">
    <text evidence="1">The sequence shown here is derived from an EMBL/GenBank/DDBJ whole genome shotgun (WGS) entry which is preliminary data.</text>
</comment>
<reference evidence="1 2" key="1">
    <citation type="submission" date="2024-01" db="EMBL/GenBank/DDBJ databases">
        <title>The genomes of 5 underutilized Papilionoideae crops provide insights into root nodulation and disease resistance.</title>
        <authorList>
            <person name="Yuan L."/>
        </authorList>
    </citation>
    <scope>NUCLEOTIDE SEQUENCE [LARGE SCALE GENOMIC DNA]</scope>
    <source>
        <strain evidence="1">LY-2023</strain>
        <tissue evidence="1">Leaf</tissue>
    </source>
</reference>
<gene>
    <name evidence="1" type="ORF">RJT34_02717</name>
</gene>
<sequence>MEIGAESLLKIEHQCCGTRLRHTPMWWCSSEMKTRVAGLVEDTTGVRGAHWWTFMKMKKMADGKDEKKKKKKKKKKRVLMHAMNRATFLYDFTMIHDSEIVLCQPRSFEYRNKVHDERDAVRCRDVTSCHNHGCDSTI</sequence>
<dbReference type="EMBL" id="JAYKXN010000001">
    <property type="protein sequence ID" value="KAK7318020.1"/>
    <property type="molecule type" value="Genomic_DNA"/>
</dbReference>
<dbReference type="Proteomes" id="UP001359559">
    <property type="component" value="Unassembled WGS sequence"/>
</dbReference>
<evidence type="ECO:0000313" key="2">
    <source>
        <dbReference type="Proteomes" id="UP001359559"/>
    </source>
</evidence>
<dbReference type="AlphaFoldDB" id="A0AAN9PZ52"/>
<accession>A0AAN9PZ52</accession>
<keyword evidence="2" id="KW-1185">Reference proteome</keyword>
<protein>
    <submittedName>
        <fullName evidence="1">Uncharacterized protein</fullName>
    </submittedName>
</protein>
<evidence type="ECO:0000313" key="1">
    <source>
        <dbReference type="EMBL" id="KAK7318020.1"/>
    </source>
</evidence>
<organism evidence="1 2">
    <name type="scientific">Clitoria ternatea</name>
    <name type="common">Butterfly pea</name>
    <dbReference type="NCBI Taxonomy" id="43366"/>
    <lineage>
        <taxon>Eukaryota</taxon>
        <taxon>Viridiplantae</taxon>
        <taxon>Streptophyta</taxon>
        <taxon>Embryophyta</taxon>
        <taxon>Tracheophyta</taxon>
        <taxon>Spermatophyta</taxon>
        <taxon>Magnoliopsida</taxon>
        <taxon>eudicotyledons</taxon>
        <taxon>Gunneridae</taxon>
        <taxon>Pentapetalae</taxon>
        <taxon>rosids</taxon>
        <taxon>fabids</taxon>
        <taxon>Fabales</taxon>
        <taxon>Fabaceae</taxon>
        <taxon>Papilionoideae</taxon>
        <taxon>50 kb inversion clade</taxon>
        <taxon>NPAAA clade</taxon>
        <taxon>indigoferoid/millettioid clade</taxon>
        <taxon>Phaseoleae</taxon>
        <taxon>Clitoria</taxon>
    </lineage>
</organism>
<name>A0AAN9PZ52_CLITE</name>